<dbReference type="InterPro" id="IPR004274">
    <property type="entry name" value="FCP1_dom"/>
</dbReference>
<name>A0A9P5S1F2_9FUNG</name>
<feature type="region of interest" description="Disordered" evidence="1">
    <location>
        <begin position="746"/>
        <end position="769"/>
    </location>
</feature>
<feature type="compositionally biased region" description="Polar residues" evidence="1">
    <location>
        <begin position="431"/>
        <end position="449"/>
    </location>
</feature>
<feature type="compositionally biased region" description="Low complexity" evidence="1">
    <location>
        <begin position="450"/>
        <end position="463"/>
    </location>
</feature>
<comment type="caution">
    <text evidence="3">The sequence shown here is derived from an EMBL/GenBank/DDBJ whole genome shotgun (WGS) entry which is preliminary data.</text>
</comment>
<dbReference type="PROSITE" id="PS50969">
    <property type="entry name" value="FCP1"/>
    <property type="match status" value="1"/>
</dbReference>
<gene>
    <name evidence="3" type="ORF">BG015_005618</name>
</gene>
<evidence type="ECO:0000259" key="2">
    <source>
        <dbReference type="PROSITE" id="PS50969"/>
    </source>
</evidence>
<feature type="region of interest" description="Disordered" evidence="1">
    <location>
        <begin position="257"/>
        <end position="291"/>
    </location>
</feature>
<feature type="compositionally biased region" description="Polar residues" evidence="1">
    <location>
        <begin position="361"/>
        <end position="373"/>
    </location>
</feature>
<dbReference type="InterPro" id="IPR011333">
    <property type="entry name" value="SKP1/BTB/POZ_sf"/>
</dbReference>
<sequence length="811" mass="91113">MAIDENRYYDEARKIFYPLTGIRSITPGYMDLAHQPPVKLDTPKKLLVILDLNGTLFYSADGRYKNRTYIKRPYFVELLRFLYANCRVMIWSSATRQRVSNMISGGGFVGLDKMDRVLTLKDLEFVWRAIETERSEAKPEQLLAGGRYEFCYDQRNTVLIDDSPHKTQLQPHNCMIVPDFDHTRVQSGGDQDLLKVIHYLNDLLYQDNVSAYMRTNPFDTDNAFYFSQGFRDKATALMATLKHVLKKDKKREARKIAQEKAQVEKTAEDSRARKLKKDQDAKGKKASDARKVEMARTAEMFRVRKMTEVDRIPLESRKAAHLVSPDWMVPDWTQQIAFEDSCEASRRVNDSGNHCTEHAATATTNPNEQWSGSDTEREEVTEQPLQGVVKIVDDQGFLDHVPIPGSSLPPTVFGNLPAKRVFRSNSPELARISSNATPSNNAQGNELSVSASTPLTPPSRSTTHYQHHPWQWRLTLTEEQHLTQRERGEFKGRDGEGDQATEVDLSVELRGLSIASSLPSSGPFGGFLLQYKSFGIVAKNTRFTLVSKKIDSSSALSLQAKLKASHVLDLDGYYNFAIVLSTESLVHETAMAPLGSIFPKLFLSLPGGFGGGCCPKSIDAIFDDPVSTDVVFIWQNKVLMVVATGSESGNDSGSDSDSDGGGGGGLNRYRVTLSRLYAHQAVLHQYPYFRRKLPLLSPSSQGGSPCMLMPRKLLVRDFSRPVFRLILGWLYTRDLDTTRIVDAQTAAPNDQPFTSNNKGSSSSSKQQDDHEARITWREIFQLADNMELPELRVRAMSMIRQAQQVCDLSYS</sequence>
<proteinExistence type="predicted"/>
<organism evidence="3 4">
    <name type="scientific">Linnemannia schmuckeri</name>
    <dbReference type="NCBI Taxonomy" id="64567"/>
    <lineage>
        <taxon>Eukaryota</taxon>
        <taxon>Fungi</taxon>
        <taxon>Fungi incertae sedis</taxon>
        <taxon>Mucoromycota</taxon>
        <taxon>Mortierellomycotina</taxon>
        <taxon>Mortierellomycetes</taxon>
        <taxon>Mortierellales</taxon>
        <taxon>Mortierellaceae</taxon>
        <taxon>Linnemannia</taxon>
    </lineage>
</organism>
<dbReference type="OrthoDB" id="1711508at2759"/>
<dbReference type="InterPro" id="IPR023214">
    <property type="entry name" value="HAD_sf"/>
</dbReference>
<keyword evidence="4" id="KW-1185">Reference proteome</keyword>
<dbReference type="Proteomes" id="UP000748756">
    <property type="component" value="Unassembled WGS sequence"/>
</dbReference>
<dbReference type="AlphaFoldDB" id="A0A9P5S1F2"/>
<dbReference type="EMBL" id="JAAAUQ010000260">
    <property type="protein sequence ID" value="KAF9152227.1"/>
    <property type="molecule type" value="Genomic_DNA"/>
</dbReference>
<dbReference type="Gene3D" id="3.30.710.10">
    <property type="entry name" value="Potassium Channel Kv1.1, Chain A"/>
    <property type="match status" value="1"/>
</dbReference>
<dbReference type="InterPro" id="IPR050365">
    <property type="entry name" value="TIM50"/>
</dbReference>
<dbReference type="PANTHER" id="PTHR12210">
    <property type="entry name" value="DULLARD PROTEIN PHOSPHATASE"/>
    <property type="match status" value="1"/>
</dbReference>
<feature type="region of interest" description="Disordered" evidence="1">
    <location>
        <begin position="353"/>
        <end position="378"/>
    </location>
</feature>
<evidence type="ECO:0000256" key="1">
    <source>
        <dbReference type="SAM" id="MobiDB-lite"/>
    </source>
</evidence>
<accession>A0A9P5S1F2</accession>
<feature type="region of interest" description="Disordered" evidence="1">
    <location>
        <begin position="431"/>
        <end position="467"/>
    </location>
</feature>
<evidence type="ECO:0000313" key="4">
    <source>
        <dbReference type="Proteomes" id="UP000748756"/>
    </source>
</evidence>
<evidence type="ECO:0000313" key="3">
    <source>
        <dbReference type="EMBL" id="KAF9152227.1"/>
    </source>
</evidence>
<dbReference type="SUPFAM" id="SSF56784">
    <property type="entry name" value="HAD-like"/>
    <property type="match status" value="1"/>
</dbReference>
<feature type="compositionally biased region" description="Low complexity" evidence="1">
    <location>
        <begin position="755"/>
        <end position="765"/>
    </location>
</feature>
<protein>
    <recommendedName>
        <fullName evidence="2">FCP1 homology domain-containing protein</fullName>
    </recommendedName>
</protein>
<dbReference type="Gene3D" id="3.40.50.1000">
    <property type="entry name" value="HAD superfamily/HAD-like"/>
    <property type="match status" value="1"/>
</dbReference>
<feature type="domain" description="FCP1 homology" evidence="2">
    <location>
        <begin position="41"/>
        <end position="203"/>
    </location>
</feature>
<dbReference type="SMART" id="SM00577">
    <property type="entry name" value="CPDc"/>
    <property type="match status" value="1"/>
</dbReference>
<reference evidence="3" key="1">
    <citation type="journal article" date="2020" name="Fungal Divers.">
        <title>Resolving the Mortierellaceae phylogeny through synthesis of multi-gene phylogenetics and phylogenomics.</title>
        <authorList>
            <person name="Vandepol N."/>
            <person name="Liber J."/>
            <person name="Desiro A."/>
            <person name="Na H."/>
            <person name="Kennedy M."/>
            <person name="Barry K."/>
            <person name="Grigoriev I.V."/>
            <person name="Miller A.N."/>
            <person name="O'Donnell K."/>
            <person name="Stajich J.E."/>
            <person name="Bonito G."/>
        </authorList>
    </citation>
    <scope>NUCLEOTIDE SEQUENCE</scope>
    <source>
        <strain evidence="3">NRRL 6426</strain>
    </source>
</reference>
<dbReference type="InterPro" id="IPR036412">
    <property type="entry name" value="HAD-like_sf"/>
</dbReference>
<dbReference type="Pfam" id="PF03031">
    <property type="entry name" value="NIF"/>
    <property type="match status" value="1"/>
</dbReference>